<reference evidence="1 2" key="1">
    <citation type="journal article" date="2020" name="ISME J.">
        <title>Comparative genomics reveals insights into cyanobacterial evolution and habitat adaptation.</title>
        <authorList>
            <person name="Chen M.Y."/>
            <person name="Teng W.K."/>
            <person name="Zhao L."/>
            <person name="Hu C.X."/>
            <person name="Zhou Y.K."/>
            <person name="Han B.P."/>
            <person name="Song L.R."/>
            <person name="Shu W.S."/>
        </authorList>
    </citation>
    <scope>NUCLEOTIDE SEQUENCE [LARGE SCALE GENOMIC DNA]</scope>
    <source>
        <strain evidence="1 2">FACHB-119</strain>
    </source>
</reference>
<dbReference type="Proteomes" id="UP000661112">
    <property type="component" value="Unassembled WGS sequence"/>
</dbReference>
<sequence>MQYRQVQITIAKDGTITEQVINGVGNSCTELTAGLENELGKVESQELLPEYYQQSIELQTQEDETLWQSS</sequence>
<dbReference type="RefSeq" id="WP_190467480.1">
    <property type="nucleotide sequence ID" value="NZ_JACJSG010000004.1"/>
</dbReference>
<comment type="caution">
    <text evidence="1">The sequence shown here is derived from an EMBL/GenBank/DDBJ whole genome shotgun (WGS) entry which is preliminary data.</text>
</comment>
<dbReference type="EMBL" id="JACJSG010000004">
    <property type="protein sequence ID" value="MBD2499847.1"/>
    <property type="molecule type" value="Genomic_DNA"/>
</dbReference>
<dbReference type="InterPro" id="IPR021375">
    <property type="entry name" value="DUF2997"/>
</dbReference>
<protein>
    <submittedName>
        <fullName evidence="1">DUF2997 domain-containing protein</fullName>
    </submittedName>
</protein>
<name>A0ABR8CYE4_9NOST</name>
<keyword evidence="2" id="KW-1185">Reference proteome</keyword>
<evidence type="ECO:0000313" key="1">
    <source>
        <dbReference type="EMBL" id="MBD2499847.1"/>
    </source>
</evidence>
<accession>A0ABR8CYE4</accession>
<dbReference type="Pfam" id="PF11211">
    <property type="entry name" value="DUF2997"/>
    <property type="match status" value="1"/>
</dbReference>
<proteinExistence type="predicted"/>
<evidence type="ECO:0000313" key="2">
    <source>
        <dbReference type="Proteomes" id="UP000661112"/>
    </source>
</evidence>
<organism evidence="1 2">
    <name type="scientific">Anabaena azotica FACHB-119</name>
    <dbReference type="NCBI Taxonomy" id="947527"/>
    <lineage>
        <taxon>Bacteria</taxon>
        <taxon>Bacillati</taxon>
        <taxon>Cyanobacteriota</taxon>
        <taxon>Cyanophyceae</taxon>
        <taxon>Nostocales</taxon>
        <taxon>Nostocaceae</taxon>
        <taxon>Anabaena</taxon>
        <taxon>Anabaena azotica</taxon>
    </lineage>
</organism>
<gene>
    <name evidence="1" type="ORF">H6G83_04305</name>
</gene>